<evidence type="ECO:0000256" key="6">
    <source>
        <dbReference type="ARBA" id="ARBA00023180"/>
    </source>
</evidence>
<dbReference type="InterPro" id="IPR011042">
    <property type="entry name" value="6-blade_b-propeller_TolB-like"/>
</dbReference>
<evidence type="ECO:0000256" key="3">
    <source>
        <dbReference type="ARBA" id="ARBA00022553"/>
    </source>
</evidence>
<dbReference type="AlphaFoldDB" id="A0A3P5YLS8"/>
<evidence type="ECO:0000313" key="8">
    <source>
        <dbReference type="EMBL" id="VDC62310.1"/>
    </source>
</evidence>
<dbReference type="PANTHER" id="PTHR10426">
    <property type="entry name" value="STRICTOSIDINE SYNTHASE-RELATED"/>
    <property type="match status" value="1"/>
</dbReference>
<keyword evidence="6" id="KW-0325">Glycoprotein</keyword>
<comment type="similarity">
    <text evidence="2">Belongs to the strictosidine synthase family.</text>
</comment>
<evidence type="ECO:0000256" key="1">
    <source>
        <dbReference type="ARBA" id="ARBA00004116"/>
    </source>
</evidence>
<sequence length="414" mass="45580">MPLLSFSRRFLIFSTVIPFLASIALYRLDTFDPALLPSNALDYSTTSLPPLSNDKLLTGAELIGVGLLNSPEDIAYHRESNFIYTGCVDGWVKRVKVTESVNDSVVEDWVNTGGRPLGVAFGLHGEVIVADAYKGLLNISGDGKKTELLTDEADGVKFKLADAVAVADNGVLYFTDASYKYNMRQFAFDILEGKPHGRLMSFDPTTRTTRVLLKDLYFANGVSMSPDQTHLVFCETPMRRCSKYYINEERVEVFTQGLPGYPDNIRFDGEGHYWIAMPSGVTVLWKLAFRYPFLRKLTAIAANYGLDPLIFMANAGVLGVDLDGKPIALYHDHKLSHMTTGVKIGRYLYLKDTLLVGPPQVVISGRVGLASTYGFGLWASFKELFGAPFLVGCCVSGAGKYLKRGFAAIECCTS</sequence>
<dbReference type="InterPro" id="IPR018119">
    <property type="entry name" value="Strictosidine_synth_cons-reg"/>
</dbReference>
<gene>
    <name evidence="8" type="ORF">BRAA09T39921Z</name>
</gene>
<comment type="subcellular location">
    <subcellularLocation>
        <location evidence="1">Vacuole</location>
    </subcellularLocation>
</comment>
<dbReference type="Pfam" id="PF03088">
    <property type="entry name" value="Str_synth"/>
    <property type="match status" value="1"/>
</dbReference>
<keyword evidence="4" id="KW-0926">Vacuole</keyword>
<protein>
    <recommendedName>
        <fullName evidence="7">Strictosidine synthase conserved region domain-containing protein</fullName>
    </recommendedName>
</protein>
<dbReference type="GO" id="GO:0009753">
    <property type="term" value="P:response to jasmonic acid"/>
    <property type="evidence" value="ECO:0007669"/>
    <property type="project" value="UniProtKB-ARBA"/>
</dbReference>
<feature type="domain" description="Strictosidine synthase conserved region" evidence="7">
    <location>
        <begin position="162"/>
        <end position="249"/>
    </location>
</feature>
<dbReference type="EMBL" id="LR031568">
    <property type="protein sequence ID" value="VDC62310.1"/>
    <property type="molecule type" value="Genomic_DNA"/>
</dbReference>
<proteinExistence type="inferred from homology"/>
<dbReference type="PANTHER" id="PTHR10426:SF88">
    <property type="entry name" value="ADIPOCYTE PLASMA MEMBRANE-ASSOCIATED PROTEIN HEMOMUCIN-RELATED"/>
    <property type="match status" value="1"/>
</dbReference>
<name>A0A3P5YLS8_BRACM</name>
<evidence type="ECO:0000256" key="4">
    <source>
        <dbReference type="ARBA" id="ARBA00022554"/>
    </source>
</evidence>
<keyword evidence="3" id="KW-0597">Phosphoprotein</keyword>
<dbReference type="FunFam" id="2.120.10.30:FF:000073">
    <property type="entry name" value="Protein STRICTOSIDINE SYNTHASE-LIKE 6"/>
    <property type="match status" value="1"/>
</dbReference>
<dbReference type="GO" id="GO:0005773">
    <property type="term" value="C:vacuole"/>
    <property type="evidence" value="ECO:0007669"/>
    <property type="project" value="UniProtKB-SubCell"/>
</dbReference>
<accession>A0A3P5YLS8</accession>
<reference evidence="8" key="1">
    <citation type="submission" date="2018-11" db="EMBL/GenBank/DDBJ databases">
        <authorList>
            <consortium name="Genoscope - CEA"/>
            <person name="William W."/>
        </authorList>
    </citation>
    <scope>NUCLEOTIDE SEQUENCE</scope>
</reference>
<organism evidence="8">
    <name type="scientific">Brassica campestris</name>
    <name type="common">Field mustard</name>
    <dbReference type="NCBI Taxonomy" id="3711"/>
    <lineage>
        <taxon>Eukaryota</taxon>
        <taxon>Viridiplantae</taxon>
        <taxon>Streptophyta</taxon>
        <taxon>Embryophyta</taxon>
        <taxon>Tracheophyta</taxon>
        <taxon>Spermatophyta</taxon>
        <taxon>Magnoliopsida</taxon>
        <taxon>eudicotyledons</taxon>
        <taxon>Gunneridae</taxon>
        <taxon>Pentapetalae</taxon>
        <taxon>rosids</taxon>
        <taxon>malvids</taxon>
        <taxon>Brassicales</taxon>
        <taxon>Brassicaceae</taxon>
        <taxon>Brassiceae</taxon>
        <taxon>Brassica</taxon>
    </lineage>
</organism>
<evidence type="ECO:0000256" key="5">
    <source>
        <dbReference type="ARBA" id="ARBA00022729"/>
    </source>
</evidence>
<keyword evidence="5" id="KW-0732">Signal</keyword>
<dbReference type="SUPFAM" id="SSF63829">
    <property type="entry name" value="Calcium-dependent phosphotriesterase"/>
    <property type="match status" value="1"/>
</dbReference>
<dbReference type="Gene3D" id="2.120.10.30">
    <property type="entry name" value="TolB, C-terminal domain"/>
    <property type="match status" value="1"/>
</dbReference>
<evidence type="ECO:0000259" key="7">
    <source>
        <dbReference type="Pfam" id="PF03088"/>
    </source>
</evidence>
<dbReference type="Pfam" id="PF20067">
    <property type="entry name" value="SSL_N"/>
    <property type="match status" value="1"/>
</dbReference>
<evidence type="ECO:0000256" key="2">
    <source>
        <dbReference type="ARBA" id="ARBA00009191"/>
    </source>
</evidence>
<dbReference type="Gene3D" id="3.60.20.30">
    <property type="entry name" value="(Glycosyl)asparaginase"/>
    <property type="match status" value="1"/>
</dbReference>